<sequence>MPLEGFPCPRIAYWWCSVPKGSAGVAPGGTSSARVLDWPRSTVLLGVSTAKPSDTVSIEAETVRVVATAWATTLSLSAFNLGSLLAGPAKKLEHACGGYYGGNDVIVTIASENVARYAPSPWFGAILDVNTRGKHEQLATAYENADDRGFCTVEVLQRLHDSGGARTSSVPRNAQRLAVSHHAMQNLKDPHLVAMGQTHHATKITGVAQRMAAWRTEYTRATSWRWEARQIALQRAMCTII</sequence>
<dbReference type="EMBL" id="KZ826097">
    <property type="protein sequence ID" value="PYH88404.1"/>
    <property type="molecule type" value="Genomic_DNA"/>
</dbReference>
<dbReference type="Proteomes" id="UP000247810">
    <property type="component" value="Unassembled WGS sequence"/>
</dbReference>
<organism evidence="1 2">
    <name type="scientific">Aspergillus ellipticus CBS 707.79</name>
    <dbReference type="NCBI Taxonomy" id="1448320"/>
    <lineage>
        <taxon>Eukaryota</taxon>
        <taxon>Fungi</taxon>
        <taxon>Dikarya</taxon>
        <taxon>Ascomycota</taxon>
        <taxon>Pezizomycotina</taxon>
        <taxon>Eurotiomycetes</taxon>
        <taxon>Eurotiomycetidae</taxon>
        <taxon>Eurotiales</taxon>
        <taxon>Aspergillaceae</taxon>
        <taxon>Aspergillus</taxon>
        <taxon>Aspergillus subgen. Circumdati</taxon>
    </lineage>
</organism>
<accession>A0A319CTA8</accession>
<evidence type="ECO:0000313" key="1">
    <source>
        <dbReference type="EMBL" id="PYH88404.1"/>
    </source>
</evidence>
<reference evidence="1 2" key="1">
    <citation type="submission" date="2018-02" db="EMBL/GenBank/DDBJ databases">
        <title>The genomes of Aspergillus section Nigri reveals drivers in fungal speciation.</title>
        <authorList>
            <consortium name="DOE Joint Genome Institute"/>
            <person name="Vesth T.C."/>
            <person name="Nybo J."/>
            <person name="Theobald S."/>
            <person name="Brandl J."/>
            <person name="Frisvad J.C."/>
            <person name="Nielsen K.F."/>
            <person name="Lyhne E.K."/>
            <person name="Kogle M.E."/>
            <person name="Kuo A."/>
            <person name="Riley R."/>
            <person name="Clum A."/>
            <person name="Nolan M."/>
            <person name="Lipzen A."/>
            <person name="Salamov A."/>
            <person name="Henrissat B."/>
            <person name="Wiebenga A."/>
            <person name="De vries R.P."/>
            <person name="Grigoriev I.V."/>
            <person name="Mortensen U.H."/>
            <person name="Andersen M.R."/>
            <person name="Baker S.E."/>
        </authorList>
    </citation>
    <scope>NUCLEOTIDE SEQUENCE [LARGE SCALE GENOMIC DNA]</scope>
    <source>
        <strain evidence="1 2">CBS 707.79</strain>
    </source>
</reference>
<proteinExistence type="predicted"/>
<gene>
    <name evidence="1" type="ORF">BO71DRAFT_488787</name>
</gene>
<protein>
    <submittedName>
        <fullName evidence="1">Uncharacterized protein</fullName>
    </submittedName>
</protein>
<name>A0A319CTA8_9EURO</name>
<dbReference type="VEuPathDB" id="FungiDB:BO71DRAFT_488787"/>
<dbReference type="AlphaFoldDB" id="A0A319CTA8"/>
<keyword evidence="2" id="KW-1185">Reference proteome</keyword>
<evidence type="ECO:0000313" key="2">
    <source>
        <dbReference type="Proteomes" id="UP000247810"/>
    </source>
</evidence>